<keyword evidence="2" id="KW-1185">Reference proteome</keyword>
<dbReference type="Proteomes" id="UP000799755">
    <property type="component" value="Unassembled WGS sequence"/>
</dbReference>
<name>A0ACB6RDK4_9PLEO</name>
<reference evidence="1" key="1">
    <citation type="journal article" date="2020" name="Stud. Mycol.">
        <title>101 Dothideomycetes genomes: a test case for predicting lifestyles and emergence of pathogens.</title>
        <authorList>
            <person name="Haridas S."/>
            <person name="Albert R."/>
            <person name="Binder M."/>
            <person name="Bloem J."/>
            <person name="Labutti K."/>
            <person name="Salamov A."/>
            <person name="Andreopoulos B."/>
            <person name="Baker S."/>
            <person name="Barry K."/>
            <person name="Bills G."/>
            <person name="Bluhm B."/>
            <person name="Cannon C."/>
            <person name="Castanera R."/>
            <person name="Culley D."/>
            <person name="Daum C."/>
            <person name="Ezra D."/>
            <person name="Gonzalez J."/>
            <person name="Henrissat B."/>
            <person name="Kuo A."/>
            <person name="Liang C."/>
            <person name="Lipzen A."/>
            <person name="Lutzoni F."/>
            <person name="Magnuson J."/>
            <person name="Mondo S."/>
            <person name="Nolan M."/>
            <person name="Ohm R."/>
            <person name="Pangilinan J."/>
            <person name="Park H.-J."/>
            <person name="Ramirez L."/>
            <person name="Alfaro M."/>
            <person name="Sun H."/>
            <person name="Tritt A."/>
            <person name="Yoshinaga Y."/>
            <person name="Zwiers L.-H."/>
            <person name="Turgeon B."/>
            <person name="Goodwin S."/>
            <person name="Spatafora J."/>
            <person name="Crous P."/>
            <person name="Grigoriev I."/>
        </authorList>
    </citation>
    <scope>NUCLEOTIDE SEQUENCE</scope>
    <source>
        <strain evidence="1">ATCC 200398</strain>
    </source>
</reference>
<evidence type="ECO:0000313" key="2">
    <source>
        <dbReference type="Proteomes" id="UP000799755"/>
    </source>
</evidence>
<evidence type="ECO:0000313" key="1">
    <source>
        <dbReference type="EMBL" id="KAF2477423.1"/>
    </source>
</evidence>
<protein>
    <submittedName>
        <fullName evidence="1">Uncharacterized protein</fullName>
    </submittedName>
</protein>
<gene>
    <name evidence="1" type="ORF">BDR25DRAFT_627</name>
</gene>
<sequence length="133" mass="14823">MYNGCDSRLQYFLYGFLSSLFFLVGFGIYCRCAFPDGPLPAGGSPLLGIITPYQAPRLVATQLGSQNWAKWILYILQCFGPRCNTKSNLRCEVKDMSATANDVVHHPASAPSLACSRHQFISHHGFLELWHVP</sequence>
<dbReference type="EMBL" id="MU003492">
    <property type="protein sequence ID" value="KAF2477423.1"/>
    <property type="molecule type" value="Genomic_DNA"/>
</dbReference>
<comment type="caution">
    <text evidence="1">The sequence shown here is derived from an EMBL/GenBank/DDBJ whole genome shotgun (WGS) entry which is preliminary data.</text>
</comment>
<accession>A0ACB6RDK4</accession>
<organism evidence="1 2">
    <name type="scientific">Lindgomyces ingoldianus</name>
    <dbReference type="NCBI Taxonomy" id="673940"/>
    <lineage>
        <taxon>Eukaryota</taxon>
        <taxon>Fungi</taxon>
        <taxon>Dikarya</taxon>
        <taxon>Ascomycota</taxon>
        <taxon>Pezizomycotina</taxon>
        <taxon>Dothideomycetes</taxon>
        <taxon>Pleosporomycetidae</taxon>
        <taxon>Pleosporales</taxon>
        <taxon>Lindgomycetaceae</taxon>
        <taxon>Lindgomyces</taxon>
    </lineage>
</organism>
<proteinExistence type="predicted"/>